<dbReference type="Gene3D" id="3.30.70.20">
    <property type="match status" value="2"/>
</dbReference>
<dbReference type="GO" id="GO:0051539">
    <property type="term" value="F:4 iron, 4 sulfur cluster binding"/>
    <property type="evidence" value="ECO:0007669"/>
    <property type="project" value="UniProtKB-KW"/>
</dbReference>
<evidence type="ECO:0000256" key="3">
    <source>
        <dbReference type="ARBA" id="ARBA00022485"/>
    </source>
</evidence>
<dbReference type="InterPro" id="IPR006311">
    <property type="entry name" value="TAT_signal"/>
</dbReference>
<protein>
    <submittedName>
        <fullName evidence="9">4Fe-4S ferredoxin</fullName>
    </submittedName>
</protein>
<dbReference type="CDD" id="cd10551">
    <property type="entry name" value="PsrB"/>
    <property type="match status" value="1"/>
</dbReference>
<evidence type="ECO:0000256" key="7">
    <source>
        <dbReference type="SAM" id="SignalP"/>
    </source>
</evidence>
<dbReference type="InterPro" id="IPR050954">
    <property type="entry name" value="ET_IronSulfur_Cluster-Binding"/>
</dbReference>
<gene>
    <name evidence="9" type="ORF">GSUB_09710</name>
</gene>
<reference evidence="9 10" key="1">
    <citation type="journal article" date="2015" name="Genome Announc.">
        <title>Genomes of Geoalkalibacter ferrihydriticus Z-0531T and Geoalkalibacter subterraneus Red1T, Two Haloalkaliphilic Metal-Reducing Deltaproteobacteria.</title>
        <authorList>
            <person name="Badalamenti J.P."/>
            <person name="Krajmalnik-Brown R."/>
            <person name="Torres C.I."/>
            <person name="Bond D.R."/>
        </authorList>
    </citation>
    <scope>NUCLEOTIDE SEQUENCE [LARGE SCALE GENOMIC DNA]</scope>
    <source>
        <strain evidence="9 10">Red1</strain>
    </source>
</reference>
<dbReference type="InterPro" id="IPR019546">
    <property type="entry name" value="TAT_signal_bac_arc"/>
</dbReference>
<evidence type="ECO:0000256" key="6">
    <source>
        <dbReference type="ARBA" id="ARBA00023014"/>
    </source>
</evidence>
<dbReference type="GO" id="GO:0046872">
    <property type="term" value="F:metal ion binding"/>
    <property type="evidence" value="ECO:0007669"/>
    <property type="project" value="UniProtKB-KW"/>
</dbReference>
<dbReference type="Pfam" id="PF13247">
    <property type="entry name" value="Fer4_11"/>
    <property type="match status" value="1"/>
</dbReference>
<evidence type="ECO:0000256" key="5">
    <source>
        <dbReference type="ARBA" id="ARBA00023004"/>
    </source>
</evidence>
<evidence type="ECO:0000313" key="10">
    <source>
        <dbReference type="Proteomes" id="UP000035036"/>
    </source>
</evidence>
<accession>A0A0B5FQ24</accession>
<dbReference type="NCBIfam" id="TIGR01409">
    <property type="entry name" value="TAT_signal_seq"/>
    <property type="match status" value="1"/>
</dbReference>
<keyword evidence="7" id="KW-0732">Signal</keyword>
<dbReference type="KEGG" id="gsb:GSUB_09710"/>
<keyword evidence="10" id="KW-1185">Reference proteome</keyword>
<dbReference type="PROSITE" id="PS00198">
    <property type="entry name" value="4FE4S_FER_1"/>
    <property type="match status" value="1"/>
</dbReference>
<dbReference type="InterPro" id="IPR054822">
    <property type="entry name" value="DsrO-like"/>
</dbReference>
<dbReference type="HOGENOM" id="CLU_043374_1_3_7"/>
<proteinExistence type="predicted"/>
<dbReference type="STRING" id="483547.GSUB_09710"/>
<name>A0A0B5FQ24_9BACT</name>
<keyword evidence="3" id="KW-0004">4Fe-4S</keyword>
<evidence type="ECO:0000256" key="4">
    <source>
        <dbReference type="ARBA" id="ARBA00022723"/>
    </source>
</evidence>
<dbReference type="PROSITE" id="PS51379">
    <property type="entry name" value="4FE4S_FER_2"/>
    <property type="match status" value="3"/>
</dbReference>
<feature type="signal peptide" evidence="7">
    <location>
        <begin position="1"/>
        <end position="31"/>
    </location>
</feature>
<dbReference type="PANTHER" id="PTHR43177:SF3">
    <property type="entry name" value="PROTEIN NRFC HOMOLOG"/>
    <property type="match status" value="1"/>
</dbReference>
<comment type="subcellular location">
    <subcellularLocation>
        <location evidence="1">Cell envelope</location>
    </subcellularLocation>
</comment>
<dbReference type="EMBL" id="CP010311">
    <property type="protein sequence ID" value="AJF06764.1"/>
    <property type="molecule type" value="Genomic_DNA"/>
</dbReference>
<sequence>MSNVRRNFLKRLGAVVAAAAATMASASPAKAFSSRNPGRDAKDPRYVGQEDKRWGMVMDLSKCIGCQACTAACKAENTIPDRVFRTWVPEYELGRYPRVRKAFLPQLCNHCEKPSCVSVCPTGATFAREDGVVVVDSEICWGCGYCLNACPYDKRYFNPLTQVADKCTYCAHRIDEGLLPACVESCVGGARIFGDLNDPKSEVSRLVSGAPSTVLNPASGTRPQTYYLGLAGELQAQPSGPPILDDLARKRDGLPAAEWTTKA</sequence>
<evidence type="ECO:0000259" key="8">
    <source>
        <dbReference type="PROSITE" id="PS51379"/>
    </source>
</evidence>
<organism evidence="9 10">
    <name type="scientific">Geoalkalibacter subterraneus</name>
    <dbReference type="NCBI Taxonomy" id="483547"/>
    <lineage>
        <taxon>Bacteria</taxon>
        <taxon>Pseudomonadati</taxon>
        <taxon>Thermodesulfobacteriota</taxon>
        <taxon>Desulfuromonadia</taxon>
        <taxon>Desulfuromonadales</taxon>
        <taxon>Geoalkalibacteraceae</taxon>
        <taxon>Geoalkalibacter</taxon>
    </lineage>
</organism>
<dbReference type="GO" id="GO:0030313">
    <property type="term" value="C:cell envelope"/>
    <property type="evidence" value="ECO:0007669"/>
    <property type="project" value="UniProtKB-SubCell"/>
</dbReference>
<keyword evidence="6" id="KW-0411">Iron-sulfur</keyword>
<feature type="chain" id="PRO_5002102067" evidence="7">
    <location>
        <begin position="32"/>
        <end position="263"/>
    </location>
</feature>
<keyword evidence="5" id="KW-0408">Iron</keyword>
<dbReference type="InterPro" id="IPR017896">
    <property type="entry name" value="4Fe4S_Fe-S-bd"/>
</dbReference>
<comment type="subunit">
    <text evidence="2">Heterodimer of a large and a small subunit.</text>
</comment>
<evidence type="ECO:0000313" key="9">
    <source>
        <dbReference type="EMBL" id="AJF06764.1"/>
    </source>
</evidence>
<dbReference type="PANTHER" id="PTHR43177">
    <property type="entry name" value="PROTEIN NRFC"/>
    <property type="match status" value="1"/>
</dbReference>
<dbReference type="Pfam" id="PF12797">
    <property type="entry name" value="Fer4_2"/>
    <property type="match status" value="1"/>
</dbReference>
<feature type="domain" description="4Fe-4S ferredoxin-type" evidence="8">
    <location>
        <begin position="99"/>
        <end position="130"/>
    </location>
</feature>
<evidence type="ECO:0000256" key="2">
    <source>
        <dbReference type="ARBA" id="ARBA00011771"/>
    </source>
</evidence>
<dbReference type="InterPro" id="IPR017900">
    <property type="entry name" value="4Fe4S_Fe_S_CS"/>
</dbReference>
<dbReference type="SUPFAM" id="SSF54862">
    <property type="entry name" value="4Fe-4S ferredoxins"/>
    <property type="match status" value="1"/>
</dbReference>
<dbReference type="AlphaFoldDB" id="A0A0B5FQ24"/>
<dbReference type="RefSeq" id="WP_040200530.1">
    <property type="nucleotide sequence ID" value="NZ_CP010311.1"/>
</dbReference>
<dbReference type="Proteomes" id="UP000035036">
    <property type="component" value="Chromosome"/>
</dbReference>
<feature type="domain" description="4Fe-4S ferredoxin-type" evidence="8">
    <location>
        <begin position="54"/>
        <end position="83"/>
    </location>
</feature>
<evidence type="ECO:0000256" key="1">
    <source>
        <dbReference type="ARBA" id="ARBA00004196"/>
    </source>
</evidence>
<keyword evidence="4" id="KW-0479">Metal-binding</keyword>
<dbReference type="NCBIfam" id="NF045797">
    <property type="entry name" value="DsrO"/>
    <property type="match status" value="1"/>
</dbReference>
<dbReference type="PROSITE" id="PS51318">
    <property type="entry name" value="TAT"/>
    <property type="match status" value="1"/>
</dbReference>
<feature type="domain" description="4Fe-4S ferredoxin-type" evidence="8">
    <location>
        <begin position="131"/>
        <end position="160"/>
    </location>
</feature>